<proteinExistence type="inferred from homology"/>
<reference evidence="9" key="1">
    <citation type="submission" date="2020-05" db="EMBL/GenBank/DDBJ databases">
        <title>Genomic Encyclopedia of Type Strains, Phase IV (KMG-V): Genome sequencing to study the core and pangenomes of soil and plant-associated prokaryotes.</title>
        <authorList>
            <person name="Whitman W."/>
        </authorList>
    </citation>
    <scope>NUCLEOTIDE SEQUENCE</scope>
    <source>
        <strain evidence="9">16F</strain>
    </source>
</reference>
<dbReference type="InterPro" id="IPR038379">
    <property type="entry name" value="SecE_sf"/>
</dbReference>
<dbReference type="GO" id="GO:0005886">
    <property type="term" value="C:plasma membrane"/>
    <property type="evidence" value="ECO:0007669"/>
    <property type="project" value="UniProtKB-SubCell"/>
</dbReference>
<dbReference type="Proteomes" id="UP000610746">
    <property type="component" value="Unassembled WGS sequence"/>
</dbReference>
<dbReference type="HAMAP" id="MF_00422">
    <property type="entry name" value="SecE"/>
    <property type="match status" value="1"/>
</dbReference>
<dbReference type="InterPro" id="IPR001901">
    <property type="entry name" value="Translocase_SecE/Sec61-g"/>
</dbReference>
<keyword evidence="2 8" id="KW-0813">Transport</keyword>
<dbReference type="EMBL" id="JABSNO010000037">
    <property type="protein sequence ID" value="NRS94018.1"/>
    <property type="molecule type" value="Genomic_DNA"/>
</dbReference>
<evidence type="ECO:0000256" key="5">
    <source>
        <dbReference type="ARBA" id="ARBA00022989"/>
    </source>
</evidence>
<dbReference type="NCBIfam" id="TIGR00964">
    <property type="entry name" value="secE_bact"/>
    <property type="match status" value="1"/>
</dbReference>
<dbReference type="GO" id="GO:0043952">
    <property type="term" value="P:protein transport by the Sec complex"/>
    <property type="evidence" value="ECO:0007669"/>
    <property type="project" value="UniProtKB-UniRule"/>
</dbReference>
<evidence type="ECO:0000256" key="6">
    <source>
        <dbReference type="ARBA" id="ARBA00023010"/>
    </source>
</evidence>
<keyword evidence="8" id="KW-1003">Cell membrane</keyword>
<name>A0A8J8G9M0_9FLAO</name>
<comment type="function">
    <text evidence="8">Essential subunit of the Sec protein translocation channel SecYEG. Clamps together the 2 halves of SecY. May contact the channel plug during translocation.</text>
</comment>
<evidence type="ECO:0000313" key="10">
    <source>
        <dbReference type="Proteomes" id="UP000610746"/>
    </source>
</evidence>
<dbReference type="GO" id="GO:0006605">
    <property type="term" value="P:protein targeting"/>
    <property type="evidence" value="ECO:0007669"/>
    <property type="project" value="UniProtKB-UniRule"/>
</dbReference>
<comment type="similarity">
    <text evidence="8">Belongs to the SecE/SEC61-gamma family.</text>
</comment>
<keyword evidence="4 8" id="KW-0653">Protein transport</keyword>
<dbReference type="Pfam" id="PF00584">
    <property type="entry name" value="SecE"/>
    <property type="match status" value="1"/>
</dbReference>
<dbReference type="GO" id="GO:0008320">
    <property type="term" value="F:protein transmembrane transporter activity"/>
    <property type="evidence" value="ECO:0007669"/>
    <property type="project" value="UniProtKB-UniRule"/>
</dbReference>
<accession>A0A8J8G9M0</accession>
<keyword evidence="10" id="KW-1185">Reference proteome</keyword>
<evidence type="ECO:0000256" key="3">
    <source>
        <dbReference type="ARBA" id="ARBA00022692"/>
    </source>
</evidence>
<keyword evidence="3 8" id="KW-0812">Transmembrane</keyword>
<comment type="subcellular location">
    <subcellularLocation>
        <location evidence="8">Cell membrane</location>
        <topology evidence="8">Single-pass membrane protein</topology>
    </subcellularLocation>
    <subcellularLocation>
        <location evidence="1">Membrane</location>
    </subcellularLocation>
</comment>
<keyword evidence="7 8" id="KW-0472">Membrane</keyword>
<feature type="transmembrane region" description="Helical" evidence="8">
    <location>
        <begin position="31"/>
        <end position="51"/>
    </location>
</feature>
<evidence type="ECO:0000256" key="8">
    <source>
        <dbReference type="HAMAP-Rule" id="MF_00422"/>
    </source>
</evidence>
<comment type="subunit">
    <text evidence="8">Component of the Sec protein translocase complex. Heterotrimer consisting of SecY, SecE and SecG subunits. The heterotrimers can form oligomers, although 1 heterotrimer is thought to be able to translocate proteins. Interacts with the ribosome. Interacts with SecDF, and other proteins may be involved. Interacts with SecA.</text>
</comment>
<protein>
    <recommendedName>
        <fullName evidence="8">Protein translocase subunit SecE</fullName>
    </recommendedName>
</protein>
<keyword evidence="5 8" id="KW-1133">Transmembrane helix</keyword>
<dbReference type="GO" id="GO:0065002">
    <property type="term" value="P:intracellular protein transmembrane transport"/>
    <property type="evidence" value="ECO:0007669"/>
    <property type="project" value="UniProtKB-UniRule"/>
</dbReference>
<dbReference type="GO" id="GO:0009306">
    <property type="term" value="P:protein secretion"/>
    <property type="evidence" value="ECO:0007669"/>
    <property type="project" value="UniProtKB-UniRule"/>
</dbReference>
<gene>
    <name evidence="8" type="primary">secE</name>
    <name evidence="9" type="ORF">HNQ03_003113</name>
</gene>
<dbReference type="AlphaFoldDB" id="A0A8J8G9M0"/>
<evidence type="ECO:0000313" key="9">
    <source>
        <dbReference type="EMBL" id="NRS94018.1"/>
    </source>
</evidence>
<keyword evidence="6 8" id="KW-0811">Translocation</keyword>
<evidence type="ECO:0000256" key="1">
    <source>
        <dbReference type="ARBA" id="ARBA00004370"/>
    </source>
</evidence>
<evidence type="ECO:0000256" key="2">
    <source>
        <dbReference type="ARBA" id="ARBA00022448"/>
    </source>
</evidence>
<evidence type="ECO:0000256" key="4">
    <source>
        <dbReference type="ARBA" id="ARBA00022927"/>
    </source>
</evidence>
<dbReference type="Gene3D" id="1.20.5.1030">
    <property type="entry name" value="Preprotein translocase secy subunit"/>
    <property type="match status" value="1"/>
</dbReference>
<organism evidence="9 10">
    <name type="scientific">Frigoriflavimonas asaccharolytica</name>
    <dbReference type="NCBI Taxonomy" id="2735899"/>
    <lineage>
        <taxon>Bacteria</taxon>
        <taxon>Pseudomonadati</taxon>
        <taxon>Bacteroidota</taxon>
        <taxon>Flavobacteriia</taxon>
        <taxon>Flavobacteriales</taxon>
        <taxon>Weeksellaceae</taxon>
        <taxon>Frigoriflavimonas</taxon>
    </lineage>
</organism>
<dbReference type="RefSeq" id="WP_173780554.1">
    <property type="nucleotide sequence ID" value="NZ_JABSNO010000037.1"/>
</dbReference>
<sequence length="67" mass="7670">MSLVDFVKGSYVEFTEKVEWPKWDELRSSTVVVTVGTIILAIFLFGVDELFSKAIKNMIQILVNLFN</sequence>
<evidence type="ECO:0000256" key="7">
    <source>
        <dbReference type="ARBA" id="ARBA00023136"/>
    </source>
</evidence>
<comment type="caution">
    <text evidence="9">The sequence shown here is derived from an EMBL/GenBank/DDBJ whole genome shotgun (WGS) entry which is preliminary data.</text>
</comment>
<dbReference type="InterPro" id="IPR005807">
    <property type="entry name" value="SecE_bac"/>
</dbReference>